<keyword evidence="3" id="KW-0489">Methyltransferase</keyword>
<reference evidence="3" key="1">
    <citation type="journal article" date="2022" name="Int. J. Syst. Evol. Microbiol.">
        <title>Pseudomonas aegrilactucae sp. nov. and Pseudomonas morbosilactucae sp. nov., pathogens causing bacterial rot of lettuce in Japan.</title>
        <authorList>
            <person name="Sawada H."/>
            <person name="Fujikawa T."/>
            <person name="Satou M."/>
        </authorList>
    </citation>
    <scope>NUCLEOTIDE SEQUENCE</scope>
    <source>
        <strain evidence="3">0166_1</strain>
    </source>
</reference>
<dbReference type="KEGG" id="sbae:DSM104329_02651"/>
<dbReference type="CDD" id="cd02440">
    <property type="entry name" value="AdoMet_MTases"/>
    <property type="match status" value="1"/>
</dbReference>
<evidence type="ECO:0000313" key="3">
    <source>
        <dbReference type="EMBL" id="UGS36250.1"/>
    </source>
</evidence>
<dbReference type="InterPro" id="IPR036390">
    <property type="entry name" value="WH_DNA-bd_sf"/>
</dbReference>
<dbReference type="GO" id="GO:0032259">
    <property type="term" value="P:methylation"/>
    <property type="evidence" value="ECO:0007669"/>
    <property type="project" value="UniProtKB-KW"/>
</dbReference>
<gene>
    <name evidence="3" type="primary">tam_1</name>
    <name evidence="3" type="ORF">DSM104329_02651</name>
</gene>
<feature type="domain" description="S-adenosylmethionine-dependent methyltransferase Rv2258c-like winged HTH" evidence="2">
    <location>
        <begin position="35"/>
        <end position="105"/>
    </location>
</feature>
<dbReference type="Pfam" id="PF13847">
    <property type="entry name" value="Methyltransf_31"/>
    <property type="match status" value="1"/>
</dbReference>
<keyword evidence="4" id="KW-1185">Reference proteome</keyword>
<dbReference type="InterPro" id="IPR048711">
    <property type="entry name" value="WHD_Rv2258c"/>
</dbReference>
<proteinExistence type="predicted"/>
<dbReference type="InterPro" id="IPR053173">
    <property type="entry name" value="SAM-binding_MTase"/>
</dbReference>
<dbReference type="PANTHER" id="PTHR45128">
    <property type="entry name" value="METHYLTRANSFERASE TYPE 11"/>
    <property type="match status" value="1"/>
</dbReference>
<dbReference type="Gene3D" id="1.10.10.10">
    <property type="entry name" value="Winged helix-like DNA-binding domain superfamily/Winged helix DNA-binding domain"/>
    <property type="match status" value="1"/>
</dbReference>
<dbReference type="PANTHER" id="PTHR45128:SF2">
    <property type="entry name" value="METHYLTRANSFERASE DOMAIN-CONTAINING PROTEIN"/>
    <property type="match status" value="1"/>
</dbReference>
<protein>
    <submittedName>
        <fullName evidence="3">Trans-aconitate 2-methyltransferase</fullName>
        <ecNumber evidence="3">2.1.1.144</ecNumber>
    </submittedName>
</protein>
<name>A0A9E6XXW1_9ACTN</name>
<dbReference type="GO" id="GO:0030798">
    <property type="term" value="F:trans-aconitate 2-methyltransferase activity"/>
    <property type="evidence" value="ECO:0007669"/>
    <property type="project" value="UniProtKB-EC"/>
</dbReference>
<dbReference type="SUPFAM" id="SSF46785">
    <property type="entry name" value="Winged helix' DNA-binding domain"/>
    <property type="match status" value="1"/>
</dbReference>
<dbReference type="Gene3D" id="3.40.50.150">
    <property type="entry name" value="Vaccinia Virus protein VP39"/>
    <property type="match status" value="1"/>
</dbReference>
<evidence type="ECO:0000259" key="1">
    <source>
        <dbReference type="Pfam" id="PF13847"/>
    </source>
</evidence>
<dbReference type="InterPro" id="IPR036388">
    <property type="entry name" value="WH-like_DNA-bd_sf"/>
</dbReference>
<dbReference type="RefSeq" id="WP_259315924.1">
    <property type="nucleotide sequence ID" value="NZ_CP087164.1"/>
</dbReference>
<dbReference type="SUPFAM" id="SSF53335">
    <property type="entry name" value="S-adenosyl-L-methionine-dependent methyltransferases"/>
    <property type="match status" value="1"/>
</dbReference>
<dbReference type="AlphaFoldDB" id="A0A9E6XXW1"/>
<sequence length="362" mass="38433">MATQLTQDQPAQIDEQKVVAFVHQALGELGATLNAALVVIGDQLGLYAAMAGAGPITAAELAERTGTSERYVREWLNAQAAGGYVTYEPDGERYTLPAEHAMVLADEASPWFMPGAFQLMTASAGDHAQIAEAFRSGAGVGWHEHSHGVFEGCERFFRPGYAAHLCTEWIPALEGVEAKLRDGGRVADVGCGHGASTILMAQTYPDATVTGFDYHDGSIAVARERARAAGVADRVTFEVAPASTYPGGGYDLVTTFDCLHDMGDPVGAARHVRSTLADGGTWMIVEPFANDRTEDNLNPIGRIYYAASTLLCTPASLSQEVGLALGAQAGETRLRDVVTAGGLTHFRRAAETPFNLVFEARA</sequence>
<dbReference type="EMBL" id="CP087164">
    <property type="protein sequence ID" value="UGS36250.1"/>
    <property type="molecule type" value="Genomic_DNA"/>
</dbReference>
<dbReference type="Proteomes" id="UP001162834">
    <property type="component" value="Chromosome"/>
</dbReference>
<dbReference type="Pfam" id="PF21320">
    <property type="entry name" value="WHD_Rv2258c"/>
    <property type="match status" value="1"/>
</dbReference>
<organism evidence="3 4">
    <name type="scientific">Capillimicrobium parvum</name>
    <dbReference type="NCBI Taxonomy" id="2884022"/>
    <lineage>
        <taxon>Bacteria</taxon>
        <taxon>Bacillati</taxon>
        <taxon>Actinomycetota</taxon>
        <taxon>Thermoleophilia</taxon>
        <taxon>Solirubrobacterales</taxon>
        <taxon>Capillimicrobiaceae</taxon>
        <taxon>Capillimicrobium</taxon>
    </lineage>
</organism>
<feature type="domain" description="Methyltransferase" evidence="1">
    <location>
        <begin position="182"/>
        <end position="288"/>
    </location>
</feature>
<keyword evidence="3" id="KW-0808">Transferase</keyword>
<accession>A0A9E6XXW1</accession>
<evidence type="ECO:0000259" key="2">
    <source>
        <dbReference type="Pfam" id="PF21320"/>
    </source>
</evidence>
<dbReference type="InterPro" id="IPR029063">
    <property type="entry name" value="SAM-dependent_MTases_sf"/>
</dbReference>
<dbReference type="EC" id="2.1.1.144" evidence="3"/>
<evidence type="ECO:0000313" key="4">
    <source>
        <dbReference type="Proteomes" id="UP001162834"/>
    </source>
</evidence>
<dbReference type="InterPro" id="IPR025714">
    <property type="entry name" value="Methyltranfer_dom"/>
</dbReference>